<protein>
    <recommendedName>
        <fullName evidence="1">ER-bound oxygenase mpaB/mpaB'/Rubber oxygenase catalytic domain-containing protein</fullName>
    </recommendedName>
</protein>
<name>A0A375YIJ0_MYCPF</name>
<evidence type="ECO:0000313" key="2">
    <source>
        <dbReference type="EMBL" id="SRX80942.1"/>
    </source>
</evidence>
<dbReference type="Pfam" id="PF09995">
    <property type="entry name" value="MPAB_Lcp_cat"/>
    <property type="match status" value="1"/>
</dbReference>
<sequence>MNADAPAANVVPVESTGFFGPDSVAWRVLSAPAAALTIAQITNLLEVPHQDFQAVLMGHDPLFPTNRRRQRGASARKDGRFHDRLRRTVSVPFPILFGDKRTATECARRLFDFHRPMEGSLPGGSSYAATDPDAMLFAAVTITHAGLIAYEKYSCTDRLLPRRLPPADRDRYFREMTQLGVLMGVPRERIPDSSAAVALYYRSIADKMRTVPGFPAAQRRTALLLLRPDSWSDVGNTLADIALMASLMLGYAALPIPSRRLNGVPAVADPVLALVHASALPGFALLRIGVARRAILSRYLGDDSARILEDAATQVVSHVR</sequence>
<dbReference type="InterPro" id="IPR018713">
    <property type="entry name" value="MPAB/Lcp_cat_dom"/>
</dbReference>
<dbReference type="PANTHER" id="PTHR36151:SF3">
    <property type="entry name" value="ER-BOUND OXYGENASE MPAB_MPAB'_RUBBER OXYGENASE CATALYTIC DOMAIN-CONTAINING PROTEIN"/>
    <property type="match status" value="1"/>
</dbReference>
<dbReference type="EMBL" id="UEGS01000001">
    <property type="protein sequence ID" value="SRX80942.1"/>
    <property type="molecule type" value="Genomic_DNA"/>
</dbReference>
<feature type="domain" description="ER-bound oxygenase mpaB/mpaB'/Rubber oxygenase catalytic" evidence="1">
    <location>
        <begin position="77"/>
        <end position="266"/>
    </location>
</feature>
<dbReference type="GO" id="GO:0016491">
    <property type="term" value="F:oxidoreductase activity"/>
    <property type="evidence" value="ECO:0007669"/>
    <property type="project" value="InterPro"/>
</dbReference>
<dbReference type="STRING" id="39692.BST38_00670"/>
<accession>A0A375YIJ0</accession>
<dbReference type="PANTHER" id="PTHR36151">
    <property type="entry name" value="BLR2777 PROTEIN"/>
    <property type="match status" value="1"/>
</dbReference>
<proteinExistence type="predicted"/>
<organism evidence="2 3">
    <name type="scientific">Mycolicibacterium parafortuitum</name>
    <name type="common">Mycobacterium parafortuitum</name>
    <dbReference type="NCBI Taxonomy" id="39692"/>
    <lineage>
        <taxon>Bacteria</taxon>
        <taxon>Bacillati</taxon>
        <taxon>Actinomycetota</taxon>
        <taxon>Actinomycetes</taxon>
        <taxon>Mycobacteriales</taxon>
        <taxon>Mycobacteriaceae</taxon>
        <taxon>Mycolicibacterium</taxon>
    </lineage>
</organism>
<keyword evidence="3" id="KW-1185">Reference proteome</keyword>
<gene>
    <name evidence="2" type="ORF">MPP7335_02688</name>
</gene>
<evidence type="ECO:0000259" key="1">
    <source>
        <dbReference type="Pfam" id="PF09995"/>
    </source>
</evidence>
<dbReference type="AlphaFoldDB" id="A0A375YIJ0"/>
<reference evidence="2 3" key="1">
    <citation type="submission" date="2018-05" db="EMBL/GenBank/DDBJ databases">
        <authorList>
            <consortium name="IHU Genomes"/>
        </authorList>
    </citation>
    <scope>NUCLEOTIDE SEQUENCE [LARGE SCALE GENOMIC DNA]</scope>
    <source>
        <strain evidence="2 3">P7335</strain>
    </source>
</reference>
<dbReference type="RefSeq" id="WP_083141303.1">
    <property type="nucleotide sequence ID" value="NZ_MVID01000001.1"/>
</dbReference>
<evidence type="ECO:0000313" key="3">
    <source>
        <dbReference type="Proteomes" id="UP000252008"/>
    </source>
</evidence>
<dbReference type="Proteomes" id="UP000252008">
    <property type="component" value="Unassembled WGS sequence"/>
</dbReference>